<proteinExistence type="predicted"/>
<protein>
    <submittedName>
        <fullName evidence="2">Uncharacterized protein</fullName>
    </submittedName>
</protein>
<evidence type="ECO:0000313" key="2">
    <source>
        <dbReference type="EMBL" id="KFI45595.1"/>
    </source>
</evidence>
<dbReference type="Proteomes" id="UP000029096">
    <property type="component" value="Unassembled WGS sequence"/>
</dbReference>
<dbReference type="RefSeq" id="WP_052118164.1">
    <property type="nucleotide sequence ID" value="NZ_JDUS01000006.1"/>
</dbReference>
<keyword evidence="3" id="KW-1185">Reference proteome</keyword>
<gene>
    <name evidence="2" type="ORF">BBOH_0993</name>
</gene>
<feature type="region of interest" description="Disordered" evidence="1">
    <location>
        <begin position="40"/>
        <end position="69"/>
    </location>
</feature>
<comment type="caution">
    <text evidence="2">The sequence shown here is derived from an EMBL/GenBank/DDBJ whole genome shotgun (WGS) entry which is preliminary data.</text>
</comment>
<name>A0A086ZGE5_9BIFI</name>
<feature type="compositionally biased region" description="Basic and acidic residues" evidence="1">
    <location>
        <begin position="55"/>
        <end position="69"/>
    </location>
</feature>
<dbReference type="EMBL" id="JGYP01000002">
    <property type="protein sequence ID" value="KFI45595.1"/>
    <property type="molecule type" value="Genomic_DNA"/>
</dbReference>
<sequence>METQGKGRVYVLVNKTSKELKATIHFDENGMRSKEIHLDHNHKVNGKRLKPHTHVGYEHEESEGRDVTPFEREEIEKVNRIWQKHRES</sequence>
<dbReference type="STRING" id="1437606.BBOH_0993"/>
<feature type="compositionally biased region" description="Basic residues" evidence="1">
    <location>
        <begin position="43"/>
        <end position="53"/>
    </location>
</feature>
<evidence type="ECO:0000313" key="3">
    <source>
        <dbReference type="Proteomes" id="UP000029096"/>
    </source>
</evidence>
<organism evidence="2 3">
    <name type="scientific">Bifidobacterium bohemicum DSM 22767</name>
    <dbReference type="NCBI Taxonomy" id="1437606"/>
    <lineage>
        <taxon>Bacteria</taxon>
        <taxon>Bacillati</taxon>
        <taxon>Actinomycetota</taxon>
        <taxon>Actinomycetes</taxon>
        <taxon>Bifidobacteriales</taxon>
        <taxon>Bifidobacteriaceae</taxon>
        <taxon>Bifidobacterium</taxon>
    </lineage>
</organism>
<evidence type="ECO:0000256" key="1">
    <source>
        <dbReference type="SAM" id="MobiDB-lite"/>
    </source>
</evidence>
<reference evidence="2 3" key="1">
    <citation type="submission" date="2014-03" db="EMBL/GenBank/DDBJ databases">
        <title>Genomics of Bifidobacteria.</title>
        <authorList>
            <person name="Ventura M."/>
            <person name="Milani C."/>
            <person name="Lugli G.A."/>
        </authorList>
    </citation>
    <scope>NUCLEOTIDE SEQUENCE [LARGE SCALE GENOMIC DNA]</scope>
    <source>
        <strain evidence="2 3">DSM 22767</strain>
    </source>
</reference>
<dbReference type="OrthoDB" id="3232310at2"/>
<dbReference type="AlphaFoldDB" id="A0A086ZGE5"/>
<accession>A0A086ZGE5</accession>